<keyword evidence="9" id="KW-1185">Reference proteome</keyword>
<sequence>MELAVYGAVFLAGFCLTLGVGYTLFWERMAVLERLEHYTEERKKTIYQELNQPLSQRVFKPLIGAALRGMKRFVPKEKARAYEHRLTLAGNPHGLEAETFVAAKYGVFAAAVLLGLLTRSPWLLVLLGMAGLLLPDMYLNLCRRQRSEGILKSLPDVLDLLSVSVEAGLGFDAALQKVVEKSQGPLADEFDTALNEIRMGKPRREALRDMARRVEVDDVSTFVGAVVQADTLGVSISNVLTVQAEQVRQKRRQRAEEKAQKAPVKILIPMLFFIFPTIFIVLLGPALLQIGKVFK</sequence>
<reference evidence="8 9" key="2">
    <citation type="journal article" date="2010" name="Stand. Genomic Sci.">
        <title>Complete genome sequence of Syntrophothermus lipocalidus type strain (TGB-C1).</title>
        <authorList>
            <person name="Djao O.D."/>
            <person name="Zhang X."/>
            <person name="Lucas S."/>
            <person name="Lapidus A."/>
            <person name="Del Rio T.G."/>
            <person name="Nolan M."/>
            <person name="Tice H."/>
            <person name="Cheng J.F."/>
            <person name="Han C."/>
            <person name="Tapia R."/>
            <person name="Goodwin L."/>
            <person name="Pitluck S."/>
            <person name="Liolios K."/>
            <person name="Ivanova N."/>
            <person name="Mavromatis K."/>
            <person name="Mikhailova N."/>
            <person name="Ovchinnikova G."/>
            <person name="Pati A."/>
            <person name="Brambilla E."/>
            <person name="Chen A."/>
            <person name="Palaniappan K."/>
            <person name="Land M."/>
            <person name="Hauser L."/>
            <person name="Chang Y.J."/>
            <person name="Jeffries C.D."/>
            <person name="Rohde M."/>
            <person name="Sikorski J."/>
            <person name="Spring S."/>
            <person name="Goker M."/>
            <person name="Detter J.C."/>
            <person name="Woyke T."/>
            <person name="Bristow J."/>
            <person name="Eisen J.A."/>
            <person name="Markowitz V."/>
            <person name="Hugenholtz P."/>
            <person name="Kyrpides N.C."/>
            <person name="Klenk H.P."/>
        </authorList>
    </citation>
    <scope>NUCLEOTIDE SEQUENCE [LARGE SCALE GENOMIC DNA]</scope>
    <source>
        <strain evidence="9">DSM 12680 / TGB-C1</strain>
    </source>
</reference>
<name>D7CPN5_SYNLT</name>
<protein>
    <submittedName>
        <fullName evidence="8">Type II secretion system F domain protein</fullName>
    </submittedName>
</protein>
<dbReference type="AlphaFoldDB" id="D7CPN5"/>
<dbReference type="InterPro" id="IPR018076">
    <property type="entry name" value="T2SS_GspF_dom"/>
</dbReference>
<evidence type="ECO:0000313" key="8">
    <source>
        <dbReference type="EMBL" id="ADI02670.1"/>
    </source>
</evidence>
<proteinExistence type="predicted"/>
<keyword evidence="2" id="KW-1003">Cell membrane</keyword>
<feature type="transmembrane region" description="Helical" evidence="6">
    <location>
        <begin position="266"/>
        <end position="288"/>
    </location>
</feature>
<evidence type="ECO:0000256" key="2">
    <source>
        <dbReference type="ARBA" id="ARBA00022475"/>
    </source>
</evidence>
<reference evidence="9" key="1">
    <citation type="journal article" date="2010" name="Stand. Genomic Sci.">
        <title>Complete genome sequence of Syntrophothermus lipocalidus type strain (TGB-C1T).</title>
        <authorList>
            <consortium name="US DOE Joint Genome Institute (JGI-PGF)"/>
            <person name="Djao O."/>
            <person name="Zhang X."/>
            <person name="Lucas S."/>
            <person name="Lapidus A."/>
            <person name="Glavina Del Rio T."/>
            <person name="Nolan M."/>
            <person name="Tice H."/>
            <person name="Cheng J."/>
            <person name="Han C."/>
            <person name="Tapia R."/>
            <person name="Goodwin L."/>
            <person name="Pitluck S."/>
            <person name="Liolios K."/>
            <person name="Ivanova N."/>
            <person name="Mavromatis K."/>
            <person name="Mikhailova N."/>
            <person name="Ovchinnikova G."/>
            <person name="Pati A."/>
            <person name="Brambilla E."/>
            <person name="Chen A."/>
            <person name="Palaniappan K."/>
            <person name="Land M."/>
            <person name="Hauser L."/>
            <person name="Chang Y."/>
            <person name="Jeffries C."/>
            <person name="Rohde M."/>
            <person name="Sikorski J."/>
            <person name="Spring S."/>
            <person name="Goker M."/>
            <person name="Detter J."/>
            <person name="Woyke T."/>
            <person name="Bristow J."/>
            <person name="Eisen J."/>
            <person name="Markowitz V."/>
            <person name="Hugenholtz P."/>
            <person name="Kyrpides N."/>
            <person name="Klenk H."/>
        </authorList>
    </citation>
    <scope>NUCLEOTIDE SEQUENCE [LARGE SCALE GENOMIC DNA]</scope>
    <source>
        <strain evidence="9">DSM 12680 / TGB-C1</strain>
    </source>
</reference>
<dbReference type="Proteomes" id="UP000000378">
    <property type="component" value="Chromosome"/>
</dbReference>
<accession>D7CPN5</accession>
<evidence type="ECO:0000256" key="1">
    <source>
        <dbReference type="ARBA" id="ARBA00004651"/>
    </source>
</evidence>
<dbReference type="RefSeq" id="WP_013176072.1">
    <property type="nucleotide sequence ID" value="NC_014220.1"/>
</dbReference>
<comment type="subcellular location">
    <subcellularLocation>
        <location evidence="1">Cell membrane</location>
        <topology evidence="1">Multi-pass membrane protein</topology>
    </subcellularLocation>
</comment>
<dbReference type="PANTHER" id="PTHR35007:SF2">
    <property type="entry name" value="PILUS ASSEMBLE PROTEIN"/>
    <property type="match status" value="1"/>
</dbReference>
<dbReference type="EMBL" id="CP002048">
    <property type="protein sequence ID" value="ADI02670.1"/>
    <property type="molecule type" value="Genomic_DNA"/>
</dbReference>
<feature type="transmembrane region" description="Helical" evidence="6">
    <location>
        <begin position="6"/>
        <end position="25"/>
    </location>
</feature>
<dbReference type="PANTHER" id="PTHR35007">
    <property type="entry name" value="INTEGRAL MEMBRANE PROTEIN-RELATED"/>
    <property type="match status" value="1"/>
</dbReference>
<gene>
    <name evidence="8" type="ordered locus">Slip_1917</name>
</gene>
<keyword evidence="3 6" id="KW-0812">Transmembrane</keyword>
<keyword evidence="5 6" id="KW-0472">Membrane</keyword>
<evidence type="ECO:0000259" key="7">
    <source>
        <dbReference type="Pfam" id="PF00482"/>
    </source>
</evidence>
<evidence type="ECO:0000256" key="6">
    <source>
        <dbReference type="SAM" id="Phobius"/>
    </source>
</evidence>
<dbReference type="eggNOG" id="COG2064">
    <property type="taxonomic scope" value="Bacteria"/>
</dbReference>
<dbReference type="GO" id="GO:0005886">
    <property type="term" value="C:plasma membrane"/>
    <property type="evidence" value="ECO:0007669"/>
    <property type="project" value="UniProtKB-SubCell"/>
</dbReference>
<evidence type="ECO:0000256" key="5">
    <source>
        <dbReference type="ARBA" id="ARBA00023136"/>
    </source>
</evidence>
<dbReference type="Pfam" id="PF00482">
    <property type="entry name" value="T2SSF"/>
    <property type="match status" value="1"/>
</dbReference>
<feature type="domain" description="Type II secretion system protein GspF" evidence="7">
    <location>
        <begin position="158"/>
        <end position="283"/>
    </location>
</feature>
<keyword evidence="4 6" id="KW-1133">Transmembrane helix</keyword>
<organism evidence="8 9">
    <name type="scientific">Syntrophothermus lipocalidus (strain DSM 12680 / TGB-C1)</name>
    <dbReference type="NCBI Taxonomy" id="643648"/>
    <lineage>
        <taxon>Bacteria</taxon>
        <taxon>Bacillati</taxon>
        <taxon>Bacillota</taxon>
        <taxon>Clostridia</taxon>
        <taxon>Eubacteriales</taxon>
        <taxon>Syntrophomonadaceae</taxon>
        <taxon>Syntrophothermus</taxon>
    </lineage>
</organism>
<evidence type="ECO:0000313" key="9">
    <source>
        <dbReference type="Proteomes" id="UP000000378"/>
    </source>
</evidence>
<dbReference type="KEGG" id="slp:Slip_1917"/>
<dbReference type="STRING" id="643648.Slip_1917"/>
<evidence type="ECO:0000256" key="3">
    <source>
        <dbReference type="ARBA" id="ARBA00022692"/>
    </source>
</evidence>
<dbReference type="HOGENOM" id="CLU_056917_4_0_9"/>
<evidence type="ECO:0000256" key="4">
    <source>
        <dbReference type="ARBA" id="ARBA00022989"/>
    </source>
</evidence>